<feature type="region of interest" description="Disordered" evidence="1">
    <location>
        <begin position="66"/>
        <end position="86"/>
    </location>
</feature>
<keyword evidence="3" id="KW-1185">Reference proteome</keyword>
<reference evidence="2" key="5">
    <citation type="journal article" date="2021" name="G3 (Bethesda)">
        <title>Aegilops tauschii genome assembly Aet v5.0 features greater sequence contiguity and improved annotation.</title>
        <authorList>
            <person name="Wang L."/>
            <person name="Zhu T."/>
            <person name="Rodriguez J.C."/>
            <person name="Deal K.R."/>
            <person name="Dubcovsky J."/>
            <person name="McGuire P.E."/>
            <person name="Lux T."/>
            <person name="Spannagl M."/>
            <person name="Mayer K.F.X."/>
            <person name="Baldrich P."/>
            <person name="Meyers B.C."/>
            <person name="Huo N."/>
            <person name="Gu Y.Q."/>
            <person name="Zhou H."/>
            <person name="Devos K.M."/>
            <person name="Bennetzen J.L."/>
            <person name="Unver T."/>
            <person name="Budak H."/>
            <person name="Gulick P.J."/>
            <person name="Galiba G."/>
            <person name="Kalapos B."/>
            <person name="Nelson D.R."/>
            <person name="Li P."/>
            <person name="You F.M."/>
            <person name="Luo M.C."/>
            <person name="Dvorak J."/>
        </authorList>
    </citation>
    <scope>NUCLEOTIDE SEQUENCE [LARGE SCALE GENOMIC DNA]</scope>
    <source>
        <strain evidence="2">cv. AL8/78</strain>
    </source>
</reference>
<reference evidence="3" key="2">
    <citation type="journal article" date="2017" name="Nat. Plants">
        <title>The Aegilops tauschii genome reveals multiple impacts of transposons.</title>
        <authorList>
            <person name="Zhao G."/>
            <person name="Zou C."/>
            <person name="Li K."/>
            <person name="Wang K."/>
            <person name="Li T."/>
            <person name="Gao L."/>
            <person name="Zhang X."/>
            <person name="Wang H."/>
            <person name="Yang Z."/>
            <person name="Liu X."/>
            <person name="Jiang W."/>
            <person name="Mao L."/>
            <person name="Kong X."/>
            <person name="Jiao Y."/>
            <person name="Jia J."/>
        </authorList>
    </citation>
    <scope>NUCLEOTIDE SEQUENCE [LARGE SCALE GENOMIC DNA]</scope>
    <source>
        <strain evidence="3">cv. AL8/78</strain>
    </source>
</reference>
<organism evidence="2 3">
    <name type="scientific">Aegilops tauschii subsp. strangulata</name>
    <name type="common">Goatgrass</name>
    <dbReference type="NCBI Taxonomy" id="200361"/>
    <lineage>
        <taxon>Eukaryota</taxon>
        <taxon>Viridiplantae</taxon>
        <taxon>Streptophyta</taxon>
        <taxon>Embryophyta</taxon>
        <taxon>Tracheophyta</taxon>
        <taxon>Spermatophyta</taxon>
        <taxon>Magnoliopsida</taxon>
        <taxon>Liliopsida</taxon>
        <taxon>Poales</taxon>
        <taxon>Poaceae</taxon>
        <taxon>BOP clade</taxon>
        <taxon>Pooideae</taxon>
        <taxon>Triticodae</taxon>
        <taxon>Triticeae</taxon>
        <taxon>Triticinae</taxon>
        <taxon>Aegilops</taxon>
    </lineage>
</organism>
<evidence type="ECO:0000313" key="3">
    <source>
        <dbReference type="Proteomes" id="UP000015105"/>
    </source>
</evidence>
<reference evidence="3" key="1">
    <citation type="journal article" date="2014" name="Science">
        <title>Ancient hybridizations among the ancestral genomes of bread wheat.</title>
        <authorList>
            <consortium name="International Wheat Genome Sequencing Consortium,"/>
            <person name="Marcussen T."/>
            <person name="Sandve S.R."/>
            <person name="Heier L."/>
            <person name="Spannagl M."/>
            <person name="Pfeifer M."/>
            <person name="Jakobsen K.S."/>
            <person name="Wulff B.B."/>
            <person name="Steuernagel B."/>
            <person name="Mayer K.F."/>
            <person name="Olsen O.A."/>
        </authorList>
    </citation>
    <scope>NUCLEOTIDE SEQUENCE [LARGE SCALE GENOMIC DNA]</scope>
    <source>
        <strain evidence="3">cv. AL8/78</strain>
    </source>
</reference>
<name>A0A453T1T7_AEGTS</name>
<dbReference type="EnsemblPlants" id="AET7Gv21193800.1">
    <property type="protein sequence ID" value="AET7Gv21193800.1"/>
    <property type="gene ID" value="AET7Gv21193800"/>
</dbReference>
<evidence type="ECO:0000313" key="2">
    <source>
        <dbReference type="EnsemblPlants" id="AET7Gv21193800.1"/>
    </source>
</evidence>
<feature type="region of interest" description="Disordered" evidence="1">
    <location>
        <begin position="1"/>
        <end position="39"/>
    </location>
</feature>
<dbReference type="Gramene" id="AET7Gv21193800.1">
    <property type="protein sequence ID" value="AET7Gv21193800.1"/>
    <property type="gene ID" value="AET7Gv21193800"/>
</dbReference>
<proteinExistence type="predicted"/>
<feature type="compositionally biased region" description="Low complexity" evidence="1">
    <location>
        <begin position="1"/>
        <end position="10"/>
    </location>
</feature>
<accession>A0A453T1T7</accession>
<protein>
    <submittedName>
        <fullName evidence="2">Uncharacterized protein</fullName>
    </submittedName>
</protein>
<reference evidence="2" key="4">
    <citation type="submission" date="2019-03" db="UniProtKB">
        <authorList>
            <consortium name="EnsemblPlants"/>
        </authorList>
    </citation>
    <scope>IDENTIFICATION</scope>
</reference>
<dbReference type="Proteomes" id="UP000015105">
    <property type="component" value="Chromosome 7D"/>
</dbReference>
<dbReference type="AlphaFoldDB" id="A0A453T1T7"/>
<reference evidence="2" key="3">
    <citation type="journal article" date="2017" name="Nature">
        <title>Genome sequence of the progenitor of the wheat D genome Aegilops tauschii.</title>
        <authorList>
            <person name="Luo M.C."/>
            <person name="Gu Y.Q."/>
            <person name="Puiu D."/>
            <person name="Wang H."/>
            <person name="Twardziok S.O."/>
            <person name="Deal K.R."/>
            <person name="Huo N."/>
            <person name="Zhu T."/>
            <person name="Wang L."/>
            <person name="Wang Y."/>
            <person name="McGuire P.E."/>
            <person name="Liu S."/>
            <person name="Long H."/>
            <person name="Ramasamy R.K."/>
            <person name="Rodriguez J.C."/>
            <person name="Van S.L."/>
            <person name="Yuan L."/>
            <person name="Wang Z."/>
            <person name="Xia Z."/>
            <person name="Xiao L."/>
            <person name="Anderson O.D."/>
            <person name="Ouyang S."/>
            <person name="Liang Y."/>
            <person name="Zimin A.V."/>
            <person name="Pertea G."/>
            <person name="Qi P."/>
            <person name="Bennetzen J.L."/>
            <person name="Dai X."/>
            <person name="Dawson M.W."/>
            <person name="Muller H.G."/>
            <person name="Kugler K."/>
            <person name="Rivarola-Duarte L."/>
            <person name="Spannagl M."/>
            <person name="Mayer K.F.X."/>
            <person name="Lu F.H."/>
            <person name="Bevan M.W."/>
            <person name="Leroy P."/>
            <person name="Li P."/>
            <person name="You F.M."/>
            <person name="Sun Q."/>
            <person name="Liu Z."/>
            <person name="Lyons E."/>
            <person name="Wicker T."/>
            <person name="Salzberg S.L."/>
            <person name="Devos K.M."/>
            <person name="Dvorak J."/>
        </authorList>
    </citation>
    <scope>NUCLEOTIDE SEQUENCE [LARGE SCALE GENOMIC DNA]</scope>
    <source>
        <strain evidence="2">cv. AL8/78</strain>
    </source>
</reference>
<sequence length="86" mass="8324">RAGPPAAGSGSPPPGRRAPAPCDSQAPVVAGGERGVTGGRGAWVGWGGVRGGLAKVWEGGCGAGGKYSSRPGGLSANRSARFRLGL</sequence>
<evidence type="ECO:0000256" key="1">
    <source>
        <dbReference type="SAM" id="MobiDB-lite"/>
    </source>
</evidence>